<dbReference type="Gene3D" id="1.25.40.10">
    <property type="entry name" value="Tetratricopeptide repeat domain"/>
    <property type="match status" value="1"/>
</dbReference>
<gene>
    <name evidence="3" type="ORF">GCM10009827_034860</name>
</gene>
<feature type="compositionally biased region" description="Low complexity" evidence="1">
    <location>
        <begin position="547"/>
        <end position="561"/>
    </location>
</feature>
<evidence type="ECO:0000256" key="1">
    <source>
        <dbReference type="SAM" id="MobiDB-lite"/>
    </source>
</evidence>
<accession>A0ABN2AE04</accession>
<dbReference type="EMBL" id="BAAAQD010000006">
    <property type="protein sequence ID" value="GAA1517033.1"/>
    <property type="molecule type" value="Genomic_DNA"/>
</dbReference>
<dbReference type="InterPro" id="IPR024983">
    <property type="entry name" value="CHAT_dom"/>
</dbReference>
<feature type="compositionally biased region" description="Low complexity" evidence="1">
    <location>
        <begin position="569"/>
        <end position="579"/>
    </location>
</feature>
<dbReference type="InterPro" id="IPR011990">
    <property type="entry name" value="TPR-like_helical_dom_sf"/>
</dbReference>
<feature type="compositionally biased region" description="Low complexity" evidence="1">
    <location>
        <begin position="1"/>
        <end position="20"/>
    </location>
</feature>
<evidence type="ECO:0000313" key="4">
    <source>
        <dbReference type="Proteomes" id="UP001501470"/>
    </source>
</evidence>
<feature type="region of interest" description="Disordered" evidence="1">
    <location>
        <begin position="429"/>
        <end position="586"/>
    </location>
</feature>
<name>A0ABN2AE04_9ACTN</name>
<evidence type="ECO:0000259" key="2">
    <source>
        <dbReference type="Pfam" id="PF12770"/>
    </source>
</evidence>
<comment type="caution">
    <text evidence="3">The sequence shown here is derived from an EMBL/GenBank/DDBJ whole genome shotgun (WGS) entry which is preliminary data.</text>
</comment>
<feature type="compositionally biased region" description="Pro residues" evidence="1">
    <location>
        <begin position="466"/>
        <end position="475"/>
    </location>
</feature>
<dbReference type="Proteomes" id="UP001501470">
    <property type="component" value="Unassembled WGS sequence"/>
</dbReference>
<feature type="compositionally biased region" description="Low complexity" evidence="1">
    <location>
        <begin position="53"/>
        <end position="66"/>
    </location>
</feature>
<reference evidence="3 4" key="1">
    <citation type="journal article" date="2019" name="Int. J. Syst. Evol. Microbiol.">
        <title>The Global Catalogue of Microorganisms (GCM) 10K type strain sequencing project: providing services to taxonomists for standard genome sequencing and annotation.</title>
        <authorList>
            <consortium name="The Broad Institute Genomics Platform"/>
            <consortium name="The Broad Institute Genome Sequencing Center for Infectious Disease"/>
            <person name="Wu L."/>
            <person name="Ma J."/>
        </authorList>
    </citation>
    <scope>NUCLEOTIDE SEQUENCE [LARGE SCALE GENOMIC DNA]</scope>
    <source>
        <strain evidence="3 4">JCM 15933</strain>
    </source>
</reference>
<proteinExistence type="predicted"/>
<feature type="compositionally biased region" description="Low complexity" evidence="1">
    <location>
        <begin position="498"/>
        <end position="511"/>
    </location>
</feature>
<feature type="compositionally biased region" description="Low complexity" evidence="1">
    <location>
        <begin position="429"/>
        <end position="444"/>
    </location>
</feature>
<dbReference type="Pfam" id="PF12770">
    <property type="entry name" value="CHAT"/>
    <property type="match status" value="1"/>
</dbReference>
<dbReference type="InterPro" id="IPR051425">
    <property type="entry name" value="Formin_Homology"/>
</dbReference>
<dbReference type="PANTHER" id="PTHR45725:SF1">
    <property type="entry name" value="DISHEVELLED ASSOCIATED ACTIVATOR OF MORPHOGENESIS, ISOFORM D"/>
    <property type="match status" value="1"/>
</dbReference>
<feature type="region of interest" description="Disordered" evidence="1">
    <location>
        <begin position="1"/>
        <end position="66"/>
    </location>
</feature>
<dbReference type="SUPFAM" id="SSF48452">
    <property type="entry name" value="TPR-like"/>
    <property type="match status" value="2"/>
</dbReference>
<organism evidence="3 4">
    <name type="scientific">Dactylosporangium maewongense</name>
    <dbReference type="NCBI Taxonomy" id="634393"/>
    <lineage>
        <taxon>Bacteria</taxon>
        <taxon>Bacillati</taxon>
        <taxon>Actinomycetota</taxon>
        <taxon>Actinomycetes</taxon>
        <taxon>Micromonosporales</taxon>
        <taxon>Micromonosporaceae</taxon>
        <taxon>Dactylosporangium</taxon>
    </lineage>
</organism>
<sequence length="1121" mass="115594">MRAAATAPAAGSPAGATRPTIAVPSPADSPAGATTPSPADRPAGVAGPGTFAGAGPSVAAGSSSGASPVASAVAGVAAPAGRAVADGGADAGERREVARVVRLHRSAVRAGAAGKPAAAAKRATEALRLLGWPGAEPSRPALAARLLLTLAHAEAEQGRTELGLELLDRAETLADLADVGTVLQQRGLLLLRVGEIDAALKLLDAAVPVLQEHGEPAVLARTLLNRGVVHLTAGRVRLARADLRLCRELAGAHGLDLLAAKVEHNLGYCALAGGDVPAALQTFDTAADSLRRLRADGFLAISMLDRARALLGAGLDTAAAEDLDRSIELLKRHRLSQDLGEAELARAQAALGSGDLAAAAVWSARARARFTRRRNRAWAALAASLQVRVDLASAARTQAANPVQPLPAAGPVQAPPSTAPVQAAGLVQPRPAAARTQPPTVFGPVQPPPVTGPARPRPASGELAPPTNPDQPPATRPAMPQLAPGNPDQPTATGPTRALLAPGEPAPAANLDQPQAIRPARPQHGPDEPAAAADPDQPPATGPGRRSVAAAASVQAAAISSDVQPESNGSHVGVVSGVHQPKNPNRRKLLAVARRATRLAATLRGLGLRHDAGSAELLALRARVAAGDTPSAEQRAPARRALVADVPLDVRLLHRLTRAELHRADGRPRAALDELRKGLVTLQEHRRRFGSLELQSSVAALGADLGAYGLDISWSLGPPSLVFNWSERSRAQSFRIRSVLPPQDPQIAEALAELRQLRWAVRLGELEGRPEPLLRARCADLEQSIRRHGWWAGDTEESHGAATHTEVAAELARAGRCMVSYLVRRDRLHALVLAGGAITSVELGPYAPVAESVRRLLSDLDTAADRRLPAKLAAVVRASADRQAATLDQALIAPVLAALGPHDVVVVPTRQLAVLPWGLLPSLRGRPVAVAPSASVWLAARTAANAVTTGAPLLVAGPDLVHADAEIDAIARLYPRGRVLRGADATATSVLAGMDAAPVVHVAAHGHHDTQNVLFSRLELGDGPLLAYELQRLGTAPGQVVLSACDVGRAVVRAGDELVGFTAALLHAGTANVVASVARIPDELGPAVMAHYHRAVALGVSPARALADLPEATPFVCFGAG</sequence>
<dbReference type="InterPro" id="IPR019734">
    <property type="entry name" value="TPR_rpt"/>
</dbReference>
<keyword evidence="4" id="KW-1185">Reference proteome</keyword>
<dbReference type="PANTHER" id="PTHR45725">
    <property type="entry name" value="FORMIN HOMOLOGY 2 FAMILY MEMBER"/>
    <property type="match status" value="1"/>
</dbReference>
<evidence type="ECO:0000313" key="3">
    <source>
        <dbReference type="EMBL" id="GAA1517033.1"/>
    </source>
</evidence>
<dbReference type="SMART" id="SM00028">
    <property type="entry name" value="TPR"/>
    <property type="match status" value="5"/>
</dbReference>
<feature type="domain" description="CHAT" evidence="2">
    <location>
        <begin position="883"/>
        <end position="1107"/>
    </location>
</feature>
<protein>
    <recommendedName>
        <fullName evidence="2">CHAT domain-containing protein</fullName>
    </recommendedName>
</protein>